<organism evidence="10 11">
    <name type="scientific">Gallibacter intestinalis</name>
    <dbReference type="NCBI Taxonomy" id="2779356"/>
    <lineage>
        <taxon>Bacteria</taxon>
        <taxon>Bacillati</taxon>
        <taxon>Bacillota</taxon>
        <taxon>Clostridia</taxon>
        <taxon>Eubacteriales</taxon>
        <taxon>Eubacteriaceae</taxon>
        <taxon>Gallibacter</taxon>
    </lineage>
</organism>
<keyword evidence="4" id="KW-0547">Nucleotide-binding</keyword>
<dbReference type="EMBL" id="JADCKA010000010">
    <property type="protein sequence ID" value="MBE5035883.1"/>
    <property type="molecule type" value="Genomic_DNA"/>
</dbReference>
<dbReference type="PANTHER" id="PTHR43284:SF1">
    <property type="entry name" value="ASPARAGINE SYNTHETASE"/>
    <property type="match status" value="1"/>
</dbReference>
<dbReference type="InterPro" id="IPR029055">
    <property type="entry name" value="Ntn_hydrolases_N"/>
</dbReference>
<comment type="similarity">
    <text evidence="2">Belongs to the asparagine synthetase family.</text>
</comment>
<comment type="caution">
    <text evidence="10">The sequence shown here is derived from an EMBL/GenBank/DDBJ whole genome shotgun (WGS) entry which is preliminary data.</text>
</comment>
<evidence type="ECO:0000256" key="5">
    <source>
        <dbReference type="ARBA" id="ARBA00022840"/>
    </source>
</evidence>
<evidence type="ECO:0000256" key="4">
    <source>
        <dbReference type="ARBA" id="ARBA00022741"/>
    </source>
</evidence>
<dbReference type="Pfam" id="PF13537">
    <property type="entry name" value="GATase_7"/>
    <property type="match status" value="1"/>
</dbReference>
<reference evidence="10 11" key="1">
    <citation type="submission" date="2020-10" db="EMBL/GenBank/DDBJ databases">
        <title>ChiBAC.</title>
        <authorList>
            <person name="Zenner C."/>
            <person name="Hitch T.C.A."/>
            <person name="Clavel T."/>
        </authorList>
    </citation>
    <scope>NUCLEOTIDE SEQUENCE [LARGE SCALE GENOMIC DNA]</scope>
    <source>
        <strain evidence="10 11">DSM 108706</strain>
    </source>
</reference>
<keyword evidence="7" id="KW-0315">Glutamine amidotransferase</keyword>
<dbReference type="SUPFAM" id="SSF52402">
    <property type="entry name" value="Adenine nucleotide alpha hydrolases-like"/>
    <property type="match status" value="1"/>
</dbReference>
<proteinExistence type="inferred from homology"/>
<dbReference type="NCBIfam" id="TIGR01536">
    <property type="entry name" value="asn_synth_AEB"/>
    <property type="match status" value="1"/>
</dbReference>
<comment type="catalytic activity">
    <reaction evidence="8">
        <text>L-aspartate + L-glutamine + ATP + H2O = L-asparagine + L-glutamate + AMP + diphosphate + H(+)</text>
        <dbReference type="Rhea" id="RHEA:12228"/>
        <dbReference type="ChEBI" id="CHEBI:15377"/>
        <dbReference type="ChEBI" id="CHEBI:15378"/>
        <dbReference type="ChEBI" id="CHEBI:29985"/>
        <dbReference type="ChEBI" id="CHEBI:29991"/>
        <dbReference type="ChEBI" id="CHEBI:30616"/>
        <dbReference type="ChEBI" id="CHEBI:33019"/>
        <dbReference type="ChEBI" id="CHEBI:58048"/>
        <dbReference type="ChEBI" id="CHEBI:58359"/>
        <dbReference type="ChEBI" id="CHEBI:456215"/>
        <dbReference type="EC" id="6.3.5.4"/>
    </reaction>
</comment>
<protein>
    <recommendedName>
        <fullName evidence="3">asparagine synthase (glutamine-hydrolyzing)</fullName>
        <ecNumber evidence="3">6.3.5.4</ecNumber>
    </recommendedName>
</protein>
<dbReference type="GO" id="GO:0004066">
    <property type="term" value="F:asparagine synthase (glutamine-hydrolyzing) activity"/>
    <property type="evidence" value="ECO:0007669"/>
    <property type="project" value="UniProtKB-EC"/>
</dbReference>
<dbReference type="SUPFAM" id="SSF56235">
    <property type="entry name" value="N-terminal nucleophile aminohydrolases (Ntn hydrolases)"/>
    <property type="match status" value="1"/>
</dbReference>
<keyword evidence="6" id="KW-0028">Amino-acid biosynthesis</keyword>
<sequence length="618" mass="71948">MCGIVGFIDNRSKEEKEVILKAMMDRIRHRGPNSEGMFIGERAAIGFRRLSIIDLEGGSQPIYNETGNLVLTFNGEIYNFKEIRAELIEKGHIFKTNTDTEVIVHGYEEYGKDVVHKLRGMFAFVIWDIEKKELFGARDMFGIKPFYYMNNGESFLYGSEIKSFMEYPSFEREVNKDALKPYLTFQYSALDETFFKGVYKLRAGHCFTWKDGKMDIEEYNKFYFDPDRSKSFDDYVQEIEDVMRESVEYHAVSDVPVGSFLSGGIDSSYITRCLQPQQTFSVGFENKGFSEVEFAEGLSEILGAENVNKTVTPDEFFGELEKIQYFSDEPHANLSAVPLYFLAEMARKHVTVVLSGEGSDELFGGYDSYNVAAYEQKYRKLPKGLRHLAGKFATHLPKFRGRDFLERNGLPVEEWYIGQAFIFDEKEAKKIVTDEYKNGPTPKEITKPFYDKVKDYDEMSKKQYLDLHLWQPNDILLKADKMTMAHCIEARVPFLDMKVMELAAHIPTEYKLHGPLTKYVLRKSAERVLPEEWAKRPKKGFPVPFSKWILEERWYEYVKGIFSADYVSEFFEQKAILKLLEDHYAQKKNNGRKIYTVYAFLVWYKAYFIDDPSLKKNA</sequence>
<dbReference type="InterPro" id="IPR051786">
    <property type="entry name" value="ASN_synthetase/amidase"/>
</dbReference>
<evidence type="ECO:0000259" key="9">
    <source>
        <dbReference type="PROSITE" id="PS51278"/>
    </source>
</evidence>
<dbReference type="Proteomes" id="UP001516588">
    <property type="component" value="Unassembled WGS sequence"/>
</dbReference>
<dbReference type="Gene3D" id="3.40.50.620">
    <property type="entry name" value="HUPs"/>
    <property type="match status" value="1"/>
</dbReference>
<dbReference type="InterPro" id="IPR033738">
    <property type="entry name" value="AsnB_N"/>
</dbReference>
<evidence type="ECO:0000256" key="7">
    <source>
        <dbReference type="ARBA" id="ARBA00022962"/>
    </source>
</evidence>
<dbReference type="Gene3D" id="3.60.20.10">
    <property type="entry name" value="Glutamine Phosphoribosylpyrophosphate, subunit 1, domain 1"/>
    <property type="match status" value="1"/>
</dbReference>
<dbReference type="Pfam" id="PF00733">
    <property type="entry name" value="Asn_synthase"/>
    <property type="match status" value="1"/>
</dbReference>
<dbReference type="EC" id="6.3.5.4" evidence="3"/>
<evidence type="ECO:0000256" key="3">
    <source>
        <dbReference type="ARBA" id="ARBA00012737"/>
    </source>
</evidence>
<dbReference type="PROSITE" id="PS51278">
    <property type="entry name" value="GATASE_TYPE_2"/>
    <property type="match status" value="1"/>
</dbReference>
<keyword evidence="6" id="KW-0061">Asparagine biosynthesis</keyword>
<accession>A0ABR9QYA3</accession>
<name>A0ABR9QYA3_9FIRM</name>
<dbReference type="CDD" id="cd00712">
    <property type="entry name" value="AsnB"/>
    <property type="match status" value="1"/>
</dbReference>
<gene>
    <name evidence="10" type="primary">asnB</name>
    <name evidence="10" type="ORF">INF20_06300</name>
</gene>
<evidence type="ECO:0000256" key="8">
    <source>
        <dbReference type="ARBA" id="ARBA00048741"/>
    </source>
</evidence>
<keyword evidence="11" id="KW-1185">Reference proteome</keyword>
<dbReference type="InterPro" id="IPR006426">
    <property type="entry name" value="Asn_synth_AEB"/>
</dbReference>
<evidence type="ECO:0000256" key="6">
    <source>
        <dbReference type="ARBA" id="ARBA00022888"/>
    </source>
</evidence>
<dbReference type="InterPro" id="IPR001962">
    <property type="entry name" value="Asn_synthase"/>
</dbReference>
<evidence type="ECO:0000256" key="1">
    <source>
        <dbReference type="ARBA" id="ARBA00005187"/>
    </source>
</evidence>
<evidence type="ECO:0000256" key="2">
    <source>
        <dbReference type="ARBA" id="ARBA00005752"/>
    </source>
</evidence>
<dbReference type="InterPro" id="IPR014729">
    <property type="entry name" value="Rossmann-like_a/b/a_fold"/>
</dbReference>
<dbReference type="RefSeq" id="WP_226385531.1">
    <property type="nucleotide sequence ID" value="NZ_JADCKA010000010.1"/>
</dbReference>
<comment type="pathway">
    <text evidence="1">Amino-acid biosynthesis; L-asparagine biosynthesis; L-asparagine from L-aspartate (L-Gln route): step 1/1.</text>
</comment>
<evidence type="ECO:0000313" key="11">
    <source>
        <dbReference type="Proteomes" id="UP001516588"/>
    </source>
</evidence>
<dbReference type="PIRSF" id="PIRSF001589">
    <property type="entry name" value="Asn_synthetase_glu-h"/>
    <property type="match status" value="1"/>
</dbReference>
<feature type="domain" description="Glutamine amidotransferase type-2" evidence="9">
    <location>
        <begin position="2"/>
        <end position="212"/>
    </location>
</feature>
<keyword evidence="10" id="KW-0436">Ligase</keyword>
<evidence type="ECO:0000313" key="10">
    <source>
        <dbReference type="EMBL" id="MBE5035883.1"/>
    </source>
</evidence>
<keyword evidence="5" id="KW-0067">ATP-binding</keyword>
<dbReference type="InterPro" id="IPR017932">
    <property type="entry name" value="GATase_2_dom"/>
</dbReference>
<dbReference type="PANTHER" id="PTHR43284">
    <property type="entry name" value="ASPARAGINE SYNTHETASE (GLUTAMINE-HYDROLYZING)"/>
    <property type="match status" value="1"/>
</dbReference>
<dbReference type="CDD" id="cd01991">
    <property type="entry name" value="Asn_synthase_B_C"/>
    <property type="match status" value="1"/>
</dbReference>